<protein>
    <submittedName>
        <fullName evidence="4">CAP domain-containing protein</fullName>
    </submittedName>
</protein>
<dbReference type="Pfam" id="PF00188">
    <property type="entry name" value="CAP"/>
    <property type="match status" value="2"/>
</dbReference>
<dbReference type="CDD" id="cd05379">
    <property type="entry name" value="CAP_bacterial"/>
    <property type="match status" value="2"/>
</dbReference>
<feature type="domain" description="SCP" evidence="3">
    <location>
        <begin position="269"/>
        <end position="386"/>
    </location>
</feature>
<dbReference type="InterPro" id="IPR014044">
    <property type="entry name" value="CAP_dom"/>
</dbReference>
<dbReference type="EMBL" id="MCFL01000059">
    <property type="protein sequence ID" value="ORZ31487.1"/>
    <property type="molecule type" value="Genomic_DNA"/>
</dbReference>
<sequence>MLASPLPLLALLALVASSSAPLVHAAAGGSGNGGDSSAAPEVAAGDYMHQVLDLTNGIRAGAGLRPLCLQSHLIAAAQQHSADMARGRFLRHNGSDGRSPFDRMRSLGYAFSTAAENIAYGSVGRGLNFETPAAVVNSWRDSEGHLNNILSRGSTQMGIARAQGACPDGRGECAYWTQTFGASNAPCLYEGAAPAKKTEDKPAPVPEPAAPAPAPQEPKKEEQPQPAPAPAPKPVDELSKYDDGLLGTPDVSKPIDETKIPAYQKEFISLINAHRHHRGAQPLCLSVSLLVAAQRQSNDIANHYHGEMTHLGADKSSSEQRIEQSGFEPSGRVAEIIGAGEEHLFKDPAQAFLLWRDSTHGHAEVIEDKEWTHAGVARTAGPCKDAADKKCVYYTATFGKSDKAKCIKFE</sequence>
<dbReference type="SUPFAM" id="SSF55797">
    <property type="entry name" value="PR-1-like"/>
    <property type="match status" value="2"/>
</dbReference>
<comment type="caution">
    <text evidence="4">The sequence shown here is derived from an EMBL/GenBank/DDBJ whole genome shotgun (WGS) entry which is preliminary data.</text>
</comment>
<feature type="compositionally biased region" description="Basic and acidic residues" evidence="1">
    <location>
        <begin position="234"/>
        <end position="243"/>
    </location>
</feature>
<dbReference type="PANTHER" id="PTHR31157:SF1">
    <property type="entry name" value="SCP DOMAIN-CONTAINING PROTEIN"/>
    <property type="match status" value="1"/>
</dbReference>
<feature type="region of interest" description="Disordered" evidence="1">
    <location>
        <begin position="197"/>
        <end position="253"/>
    </location>
</feature>
<evidence type="ECO:0000259" key="3">
    <source>
        <dbReference type="Pfam" id="PF00188"/>
    </source>
</evidence>
<dbReference type="AlphaFoldDB" id="A0A1Y2HA73"/>
<dbReference type="InterPro" id="IPR035940">
    <property type="entry name" value="CAP_sf"/>
</dbReference>
<feature type="compositionally biased region" description="Pro residues" evidence="1">
    <location>
        <begin position="203"/>
        <end position="216"/>
    </location>
</feature>
<gene>
    <name evidence="4" type="ORF">BCR44DRAFT_1265414</name>
</gene>
<dbReference type="STRING" id="765915.A0A1Y2HA73"/>
<evidence type="ECO:0000256" key="1">
    <source>
        <dbReference type="SAM" id="MobiDB-lite"/>
    </source>
</evidence>
<accession>A0A1Y2HA73</accession>
<evidence type="ECO:0000313" key="4">
    <source>
        <dbReference type="EMBL" id="ORZ31487.1"/>
    </source>
</evidence>
<evidence type="ECO:0000313" key="5">
    <source>
        <dbReference type="Proteomes" id="UP000193411"/>
    </source>
</evidence>
<feature type="chain" id="PRO_5012146832" evidence="2">
    <location>
        <begin position="26"/>
        <end position="410"/>
    </location>
</feature>
<name>A0A1Y2HA73_9FUNG</name>
<evidence type="ECO:0000256" key="2">
    <source>
        <dbReference type="SAM" id="SignalP"/>
    </source>
</evidence>
<keyword evidence="5" id="KW-1185">Reference proteome</keyword>
<organism evidence="4 5">
    <name type="scientific">Catenaria anguillulae PL171</name>
    <dbReference type="NCBI Taxonomy" id="765915"/>
    <lineage>
        <taxon>Eukaryota</taxon>
        <taxon>Fungi</taxon>
        <taxon>Fungi incertae sedis</taxon>
        <taxon>Blastocladiomycota</taxon>
        <taxon>Blastocladiomycetes</taxon>
        <taxon>Blastocladiales</taxon>
        <taxon>Catenariaceae</taxon>
        <taxon>Catenaria</taxon>
    </lineage>
</organism>
<reference evidence="4 5" key="1">
    <citation type="submission" date="2016-07" db="EMBL/GenBank/DDBJ databases">
        <title>Pervasive Adenine N6-methylation of Active Genes in Fungi.</title>
        <authorList>
            <consortium name="DOE Joint Genome Institute"/>
            <person name="Mondo S.J."/>
            <person name="Dannebaum R.O."/>
            <person name="Kuo R.C."/>
            <person name="Labutti K."/>
            <person name="Haridas S."/>
            <person name="Kuo A."/>
            <person name="Salamov A."/>
            <person name="Ahrendt S.R."/>
            <person name="Lipzen A."/>
            <person name="Sullivan W."/>
            <person name="Andreopoulos W.B."/>
            <person name="Clum A."/>
            <person name="Lindquist E."/>
            <person name="Daum C."/>
            <person name="Ramamoorthy G.K."/>
            <person name="Gryganskyi A."/>
            <person name="Culley D."/>
            <person name="Magnuson J.K."/>
            <person name="James T.Y."/>
            <person name="O'Malley M.A."/>
            <person name="Stajich J.E."/>
            <person name="Spatafora J.W."/>
            <person name="Visel A."/>
            <person name="Grigoriev I.V."/>
        </authorList>
    </citation>
    <scope>NUCLEOTIDE SEQUENCE [LARGE SCALE GENOMIC DNA]</scope>
    <source>
        <strain evidence="4 5">PL171</strain>
    </source>
</reference>
<dbReference type="Proteomes" id="UP000193411">
    <property type="component" value="Unassembled WGS sequence"/>
</dbReference>
<feature type="signal peptide" evidence="2">
    <location>
        <begin position="1"/>
        <end position="25"/>
    </location>
</feature>
<proteinExistence type="predicted"/>
<keyword evidence="2" id="KW-0732">Signal</keyword>
<dbReference type="OrthoDB" id="568194at2759"/>
<dbReference type="Gene3D" id="3.40.33.10">
    <property type="entry name" value="CAP"/>
    <property type="match status" value="2"/>
</dbReference>
<feature type="domain" description="SCP" evidence="3">
    <location>
        <begin position="52"/>
        <end position="180"/>
    </location>
</feature>
<dbReference type="PANTHER" id="PTHR31157">
    <property type="entry name" value="SCP DOMAIN-CONTAINING PROTEIN"/>
    <property type="match status" value="1"/>
</dbReference>